<dbReference type="GO" id="GO:0016757">
    <property type="term" value="F:glycosyltransferase activity"/>
    <property type="evidence" value="ECO:0007669"/>
    <property type="project" value="UniProtKB-ARBA"/>
</dbReference>
<protein>
    <submittedName>
        <fullName evidence="2">Glycosyltransferase involved in cell wall biosynthesis</fullName>
    </submittedName>
</protein>
<dbReference type="Pfam" id="PF13692">
    <property type="entry name" value="Glyco_trans_1_4"/>
    <property type="match status" value="1"/>
</dbReference>
<sequence>MPSLAIFLHQLVATGVARNAVAIAQHMREAGWRVTLVTVRQGGELAHLADGLDHVVLGGAKLPRKLELLRAVPALGRELTALAPDIVMSAGNHAHLAMVYAAHGLRPTPRIVYRISNDLLHNARNGDPIATLSPRRLIANLVVREASRLVLVSPHLASDAILTTALAEGRAQVIANGVDIAAVRARAAEPCDHPWTHEAVPIVLGIGRLARQKNFGTLVTAFAHARAERPLRLMIVGGGKRASRERLEQQARELGVLEDVAFVGRVTNPFPYMRAASVLALPSVWEGASNVLLEALACDVPIVASYSAGNAEQVLDGGRFGLLVDPWDAQAMAQALLAQVDSVRAIRPGARAADYDRSRTLAEYQAMFEDLIRS</sequence>
<dbReference type="Gene3D" id="3.40.50.2000">
    <property type="entry name" value="Glycogen Phosphorylase B"/>
    <property type="match status" value="2"/>
</dbReference>
<gene>
    <name evidence="2" type="ORF">HNO88_001234</name>
</gene>
<dbReference type="Pfam" id="PF13439">
    <property type="entry name" value="Glyco_transf_4"/>
    <property type="match status" value="1"/>
</dbReference>
<keyword evidence="3" id="KW-1185">Reference proteome</keyword>
<dbReference type="EMBL" id="JACHLR010000004">
    <property type="protein sequence ID" value="MBB4857920.1"/>
    <property type="molecule type" value="Genomic_DNA"/>
</dbReference>
<reference evidence="2 3" key="1">
    <citation type="submission" date="2020-08" db="EMBL/GenBank/DDBJ databases">
        <title>Functional genomics of gut bacteria from endangered species of beetles.</title>
        <authorList>
            <person name="Carlos-Shanley C."/>
        </authorList>
    </citation>
    <scope>NUCLEOTIDE SEQUENCE [LARGE SCALE GENOMIC DNA]</scope>
    <source>
        <strain evidence="2 3">S00245</strain>
    </source>
</reference>
<evidence type="ECO:0000259" key="1">
    <source>
        <dbReference type="Pfam" id="PF13439"/>
    </source>
</evidence>
<evidence type="ECO:0000313" key="2">
    <source>
        <dbReference type="EMBL" id="MBB4857920.1"/>
    </source>
</evidence>
<accession>A0A7W7K7Z7</accession>
<dbReference type="RefSeq" id="WP_184243193.1">
    <property type="nucleotide sequence ID" value="NZ_JACHLR010000004.1"/>
</dbReference>
<proteinExistence type="predicted"/>
<dbReference type="AlphaFoldDB" id="A0A7W7K7Z7"/>
<organism evidence="2 3">
    <name type="scientific">Novosphingobium chloroacetimidivorans</name>
    <dbReference type="NCBI Taxonomy" id="1428314"/>
    <lineage>
        <taxon>Bacteria</taxon>
        <taxon>Pseudomonadati</taxon>
        <taxon>Pseudomonadota</taxon>
        <taxon>Alphaproteobacteria</taxon>
        <taxon>Sphingomonadales</taxon>
        <taxon>Sphingomonadaceae</taxon>
        <taxon>Novosphingobium</taxon>
    </lineage>
</organism>
<dbReference type="SUPFAM" id="SSF53756">
    <property type="entry name" value="UDP-Glycosyltransferase/glycogen phosphorylase"/>
    <property type="match status" value="1"/>
</dbReference>
<dbReference type="Proteomes" id="UP000555448">
    <property type="component" value="Unassembled WGS sequence"/>
</dbReference>
<dbReference type="PANTHER" id="PTHR12526">
    <property type="entry name" value="GLYCOSYLTRANSFERASE"/>
    <property type="match status" value="1"/>
</dbReference>
<name>A0A7W7K7Z7_9SPHN</name>
<feature type="domain" description="Glycosyltransferase subfamily 4-like N-terminal" evidence="1">
    <location>
        <begin position="15"/>
        <end position="181"/>
    </location>
</feature>
<keyword evidence="2" id="KW-0808">Transferase</keyword>
<evidence type="ECO:0000313" key="3">
    <source>
        <dbReference type="Proteomes" id="UP000555448"/>
    </source>
</evidence>
<comment type="caution">
    <text evidence="2">The sequence shown here is derived from an EMBL/GenBank/DDBJ whole genome shotgun (WGS) entry which is preliminary data.</text>
</comment>
<dbReference type="CDD" id="cd03811">
    <property type="entry name" value="GT4_GT28_WabH-like"/>
    <property type="match status" value="1"/>
</dbReference>
<dbReference type="InterPro" id="IPR028098">
    <property type="entry name" value="Glyco_trans_4-like_N"/>
</dbReference>